<evidence type="ECO:0000313" key="3">
    <source>
        <dbReference type="Proteomes" id="UP000759103"/>
    </source>
</evidence>
<evidence type="ECO:0008006" key="4">
    <source>
        <dbReference type="Google" id="ProtNLM"/>
    </source>
</evidence>
<accession>A0ABS7BRM5</accession>
<comment type="caution">
    <text evidence="2">The sequence shown here is derived from an EMBL/GenBank/DDBJ whole genome shotgun (WGS) entry which is preliminary data.</text>
</comment>
<gene>
    <name evidence="2" type="ORF">KZ820_15900</name>
</gene>
<evidence type="ECO:0000313" key="2">
    <source>
        <dbReference type="EMBL" id="MBW6532226.1"/>
    </source>
</evidence>
<dbReference type="EMBL" id="JAHXZN010000006">
    <property type="protein sequence ID" value="MBW6532226.1"/>
    <property type="molecule type" value="Genomic_DNA"/>
</dbReference>
<keyword evidence="3" id="KW-1185">Reference proteome</keyword>
<organism evidence="2 3">
    <name type="scientific">Sphingomonas citri</name>
    <dbReference type="NCBI Taxonomy" id="2862499"/>
    <lineage>
        <taxon>Bacteria</taxon>
        <taxon>Pseudomonadati</taxon>
        <taxon>Pseudomonadota</taxon>
        <taxon>Alphaproteobacteria</taxon>
        <taxon>Sphingomonadales</taxon>
        <taxon>Sphingomonadaceae</taxon>
        <taxon>Sphingomonas</taxon>
    </lineage>
</organism>
<sequence>MTTLLLAAVLLAGTAPEAAVPAPPQRVRSVALAPGEACPRPAGDEVVVCAPLDEPYRIPKPLRRAEIAAKNQSWVNRVATMDEVGRVAGGLPNTCSAVGTGGQTGCTQSMMRAWAADRRQLARESAAVP</sequence>
<feature type="signal peptide" evidence="1">
    <location>
        <begin position="1"/>
        <end position="18"/>
    </location>
</feature>
<evidence type="ECO:0000256" key="1">
    <source>
        <dbReference type="SAM" id="SignalP"/>
    </source>
</evidence>
<dbReference type="RefSeq" id="WP_219749575.1">
    <property type="nucleotide sequence ID" value="NZ_JAHXZN010000006.1"/>
</dbReference>
<dbReference type="Proteomes" id="UP000759103">
    <property type="component" value="Unassembled WGS sequence"/>
</dbReference>
<reference evidence="2 3" key="1">
    <citation type="submission" date="2021-07" db="EMBL/GenBank/DDBJ databases">
        <title>Sphingomonas sp.</title>
        <authorList>
            <person name="Feng G."/>
            <person name="Li J."/>
            <person name="Pan M."/>
        </authorList>
    </citation>
    <scope>NUCLEOTIDE SEQUENCE [LARGE SCALE GENOMIC DNA]</scope>
    <source>
        <strain evidence="2 3">RRHST34</strain>
    </source>
</reference>
<feature type="chain" id="PRO_5047213065" description="Secreted protein" evidence="1">
    <location>
        <begin position="19"/>
        <end position="129"/>
    </location>
</feature>
<protein>
    <recommendedName>
        <fullName evidence="4">Secreted protein</fullName>
    </recommendedName>
</protein>
<name>A0ABS7BRM5_9SPHN</name>
<proteinExistence type="predicted"/>
<keyword evidence="1" id="KW-0732">Signal</keyword>